<accession>X1HWR5</accession>
<feature type="non-terminal residue" evidence="1">
    <location>
        <position position="1"/>
    </location>
</feature>
<name>X1HWR5_9ZZZZ</name>
<evidence type="ECO:0000313" key="1">
    <source>
        <dbReference type="EMBL" id="GAH61485.1"/>
    </source>
</evidence>
<sequence length="101" mass="11837">FRCSDPIVLIESYCFQSDFYANYERLDSRKVEHVNKIGARIKKELLPKCEAVTESTKNLHIFKNNLDRFLELDDKIREGHIKELNEMVGKAAQRQSGKFCQ</sequence>
<gene>
    <name evidence="1" type="ORF">S03H2_31300</name>
</gene>
<dbReference type="AlphaFoldDB" id="X1HWR5"/>
<organism evidence="1">
    <name type="scientific">marine sediment metagenome</name>
    <dbReference type="NCBI Taxonomy" id="412755"/>
    <lineage>
        <taxon>unclassified sequences</taxon>
        <taxon>metagenomes</taxon>
        <taxon>ecological metagenomes</taxon>
    </lineage>
</organism>
<proteinExistence type="predicted"/>
<reference evidence="1" key="1">
    <citation type="journal article" date="2014" name="Front. Microbiol.">
        <title>High frequency of phylogenetically diverse reductive dehalogenase-homologous genes in deep subseafloor sedimentary metagenomes.</title>
        <authorList>
            <person name="Kawai M."/>
            <person name="Futagami T."/>
            <person name="Toyoda A."/>
            <person name="Takaki Y."/>
            <person name="Nishi S."/>
            <person name="Hori S."/>
            <person name="Arai W."/>
            <person name="Tsubouchi T."/>
            <person name="Morono Y."/>
            <person name="Uchiyama I."/>
            <person name="Ito T."/>
            <person name="Fujiyama A."/>
            <person name="Inagaki F."/>
            <person name="Takami H."/>
        </authorList>
    </citation>
    <scope>NUCLEOTIDE SEQUENCE</scope>
    <source>
        <strain evidence="1">Expedition CK06-06</strain>
    </source>
</reference>
<comment type="caution">
    <text evidence="1">The sequence shown here is derived from an EMBL/GenBank/DDBJ whole genome shotgun (WGS) entry which is preliminary data.</text>
</comment>
<protein>
    <submittedName>
        <fullName evidence="1">Uncharacterized protein</fullName>
    </submittedName>
</protein>
<dbReference type="EMBL" id="BARU01018971">
    <property type="protein sequence ID" value="GAH61485.1"/>
    <property type="molecule type" value="Genomic_DNA"/>
</dbReference>